<proteinExistence type="predicted"/>
<dbReference type="AlphaFoldDB" id="A0A6M3JVN6"/>
<organism evidence="3">
    <name type="scientific">viral metagenome</name>
    <dbReference type="NCBI Taxonomy" id="1070528"/>
    <lineage>
        <taxon>unclassified sequences</taxon>
        <taxon>metagenomes</taxon>
        <taxon>organismal metagenomes</taxon>
    </lineage>
</organism>
<dbReference type="PANTHER" id="PTHR12729:SF1">
    <property type="entry name" value="TRNAHIS GUANYLYLTRANSFERASE CATALYTIC DOMAIN-CONTAINING PROTEIN"/>
    <property type="match status" value="1"/>
</dbReference>
<dbReference type="InterPro" id="IPR038469">
    <property type="entry name" value="tRNAHis_GuaTrfase_Thg1_sf"/>
</dbReference>
<dbReference type="GO" id="GO:0008193">
    <property type="term" value="F:tRNA guanylyltransferase activity"/>
    <property type="evidence" value="ECO:0007669"/>
    <property type="project" value="InterPro"/>
</dbReference>
<evidence type="ECO:0000256" key="1">
    <source>
        <dbReference type="SAM" id="MobiDB-lite"/>
    </source>
</evidence>
<sequence>MEALGDRMKANYENRARYKLTRRTPVVIRLDGKAFHGITRKCERPFDDGFANAMGMTALELCQQIQGAKCAYIQSDEISILLTDFEKLTTDAWFDYNLQKMVSVSAGIASVVFTMAWENSVWEIADYAIFDSRAFNVPKEEVANYFVWRQKDWIRNSVSMLAQANYSHKQLDKKSHADMHEMLHDKGINWANLDGKWKNGQFVRKDDLGWDVSDAPIFTQNRMAIERYLEAESEDVQNNKSLHQKSAPADSGEL</sequence>
<protein>
    <submittedName>
        <fullName evidence="3">Putative tRNA-His guanylyltransferase</fullName>
    </submittedName>
</protein>
<keyword evidence="3" id="KW-0548">Nucleotidyltransferase</keyword>
<evidence type="ECO:0000313" key="3">
    <source>
        <dbReference type="EMBL" id="QJA73468.1"/>
    </source>
</evidence>
<dbReference type="GO" id="GO:0000287">
    <property type="term" value="F:magnesium ion binding"/>
    <property type="evidence" value="ECO:0007669"/>
    <property type="project" value="InterPro"/>
</dbReference>
<reference evidence="3" key="1">
    <citation type="submission" date="2020-03" db="EMBL/GenBank/DDBJ databases">
        <title>The deep terrestrial virosphere.</title>
        <authorList>
            <person name="Holmfeldt K."/>
            <person name="Nilsson E."/>
            <person name="Simone D."/>
            <person name="Lopez-Fernandez M."/>
            <person name="Wu X."/>
            <person name="de Brujin I."/>
            <person name="Lundin D."/>
            <person name="Andersson A."/>
            <person name="Bertilsson S."/>
            <person name="Dopson M."/>
        </authorList>
    </citation>
    <scope>NUCLEOTIDE SEQUENCE</scope>
    <source>
        <strain evidence="3">MM415A02339</strain>
    </source>
</reference>
<dbReference type="GO" id="GO:0006400">
    <property type="term" value="P:tRNA modification"/>
    <property type="evidence" value="ECO:0007669"/>
    <property type="project" value="InterPro"/>
</dbReference>
<dbReference type="EMBL" id="MT142029">
    <property type="protein sequence ID" value="QJA73468.1"/>
    <property type="molecule type" value="Genomic_DNA"/>
</dbReference>
<dbReference type="InterPro" id="IPR024956">
    <property type="entry name" value="tRNAHis_GuaTrfase_cat"/>
</dbReference>
<dbReference type="Gene3D" id="3.30.70.3000">
    <property type="match status" value="1"/>
</dbReference>
<dbReference type="Pfam" id="PF04446">
    <property type="entry name" value="Thg1"/>
    <property type="match status" value="1"/>
</dbReference>
<feature type="region of interest" description="Disordered" evidence="1">
    <location>
        <begin position="235"/>
        <end position="254"/>
    </location>
</feature>
<gene>
    <name evidence="3" type="ORF">MM415A02339_0010</name>
</gene>
<accession>A0A6M3JVN6</accession>
<name>A0A6M3JVN6_9ZZZZ</name>
<evidence type="ECO:0000259" key="2">
    <source>
        <dbReference type="Pfam" id="PF04446"/>
    </source>
</evidence>
<keyword evidence="3" id="KW-0808">Transferase</keyword>
<feature type="domain" description="tRNAHis guanylyltransferase catalytic" evidence="2">
    <location>
        <begin position="7"/>
        <end position="138"/>
    </location>
</feature>
<dbReference type="PANTHER" id="PTHR12729">
    <property type="entry name" value="TRNA(HIS) GUANYLYLTRANSFERASE-RELATED"/>
    <property type="match status" value="1"/>
</dbReference>
<dbReference type="InterPro" id="IPR007537">
    <property type="entry name" value="tRNAHis_GuaTrfase_Thg1"/>
</dbReference>